<feature type="transmembrane region" description="Helical" evidence="9">
    <location>
        <begin position="62"/>
        <end position="86"/>
    </location>
</feature>
<feature type="transmembrane region" description="Helical" evidence="9">
    <location>
        <begin position="131"/>
        <end position="146"/>
    </location>
</feature>
<evidence type="ECO:0000256" key="3">
    <source>
        <dbReference type="ARBA" id="ARBA00022553"/>
    </source>
</evidence>
<dbReference type="RefSeq" id="WP_136373248.1">
    <property type="nucleotide sequence ID" value="NZ_SSOB01000053.1"/>
</dbReference>
<keyword evidence="9" id="KW-0812">Transmembrane</keyword>
<evidence type="ECO:0000313" key="12">
    <source>
        <dbReference type="Proteomes" id="UP000310636"/>
    </source>
</evidence>
<accession>A0A4S4BGG9</accession>
<comment type="catalytic activity">
    <reaction evidence="1">
        <text>ATP + protein L-histidine = ADP + protein N-phospho-L-histidine.</text>
        <dbReference type="EC" id="2.7.13.3"/>
    </reaction>
</comment>
<dbReference type="Proteomes" id="UP000310636">
    <property type="component" value="Unassembled WGS sequence"/>
</dbReference>
<dbReference type="CDD" id="cd16917">
    <property type="entry name" value="HATPase_UhpB-NarQ-NarX-like"/>
    <property type="match status" value="1"/>
</dbReference>
<keyword evidence="3" id="KW-0597">Phosphoprotein</keyword>
<evidence type="ECO:0000256" key="7">
    <source>
        <dbReference type="ARBA" id="ARBA00022840"/>
    </source>
</evidence>
<protein>
    <recommendedName>
        <fullName evidence="2">histidine kinase</fullName>
        <ecNumber evidence="2">2.7.13.3</ecNumber>
    </recommendedName>
</protein>
<organism evidence="11 12">
    <name type="scientific">Cohnella fermenti</name>
    <dbReference type="NCBI Taxonomy" id="2565925"/>
    <lineage>
        <taxon>Bacteria</taxon>
        <taxon>Bacillati</taxon>
        <taxon>Bacillota</taxon>
        <taxon>Bacilli</taxon>
        <taxon>Bacillales</taxon>
        <taxon>Paenibacillaceae</taxon>
        <taxon>Cohnella</taxon>
    </lineage>
</organism>
<dbReference type="InterPro" id="IPR050482">
    <property type="entry name" value="Sensor_HK_TwoCompSys"/>
</dbReference>
<dbReference type="AlphaFoldDB" id="A0A4S4BGG9"/>
<evidence type="ECO:0000256" key="4">
    <source>
        <dbReference type="ARBA" id="ARBA00022679"/>
    </source>
</evidence>
<comment type="caution">
    <text evidence="11">The sequence shown here is derived from an EMBL/GenBank/DDBJ whole genome shotgun (WGS) entry which is preliminary data.</text>
</comment>
<evidence type="ECO:0000256" key="5">
    <source>
        <dbReference type="ARBA" id="ARBA00022741"/>
    </source>
</evidence>
<dbReference type="PANTHER" id="PTHR24421">
    <property type="entry name" value="NITRATE/NITRITE SENSOR PROTEIN NARX-RELATED"/>
    <property type="match status" value="1"/>
</dbReference>
<dbReference type="InterPro" id="IPR036890">
    <property type="entry name" value="HATPase_C_sf"/>
</dbReference>
<dbReference type="Gene3D" id="1.20.5.1930">
    <property type="match status" value="1"/>
</dbReference>
<dbReference type="Pfam" id="PF02518">
    <property type="entry name" value="HATPase_c"/>
    <property type="match status" value="1"/>
</dbReference>
<evidence type="ECO:0000256" key="9">
    <source>
        <dbReference type="SAM" id="Phobius"/>
    </source>
</evidence>
<dbReference type="GO" id="GO:0005524">
    <property type="term" value="F:ATP binding"/>
    <property type="evidence" value="ECO:0007669"/>
    <property type="project" value="UniProtKB-KW"/>
</dbReference>
<gene>
    <name evidence="11" type="ORF">E6C55_28555</name>
</gene>
<evidence type="ECO:0000256" key="8">
    <source>
        <dbReference type="ARBA" id="ARBA00023012"/>
    </source>
</evidence>
<dbReference type="Pfam" id="PF07730">
    <property type="entry name" value="HisKA_3"/>
    <property type="match status" value="1"/>
</dbReference>
<keyword evidence="8" id="KW-0902">Two-component regulatory system</keyword>
<keyword evidence="9" id="KW-0472">Membrane</keyword>
<name>A0A4S4BGG9_9BACL</name>
<dbReference type="PANTHER" id="PTHR24421:SF10">
    <property type="entry name" value="NITRATE_NITRITE SENSOR PROTEIN NARQ"/>
    <property type="match status" value="1"/>
</dbReference>
<keyword evidence="4" id="KW-0808">Transferase</keyword>
<sequence length="412" mass="45970">MLLQLLGWSRHRARWMYLFIGVTLIILYSRHSDMLDRLGWFGTAGLLASFLLYLILRKKPRVLPFAAPALTLVVTAYCLVMHGMGLTQSDLPAWVLLGLLASMPRSHLKLSIGLIAYTGGVLLYIDYSAPFPFVVLIAVFGLYLAVQSGQVRREAYELNKLRLEELDRAYSELTHAHEELQEAQLDSMRYAALAERASIARDIHDGLGHHLTSLIIQLQAIDLMLQKGHSEEADQRVREALDLSREGMKEVRRAVREWSEDESMLGLAALRGLVSRVEARSKLRCEWVQDGPISDWPIGTSIALYRVLQESLTNVLKHARAKNVTVRLSETESSVELSITDDGEYRSSDPPEPGFGLTGMRKRCLEAGGSCEFLPRAGGGLTVVAILPLLEPEPDMRAQELQPQAKGVPDHP</sequence>
<keyword evidence="12" id="KW-1185">Reference proteome</keyword>
<feature type="transmembrane region" description="Helical" evidence="9">
    <location>
        <begin position="38"/>
        <end position="56"/>
    </location>
</feature>
<dbReference type="GO" id="GO:0046983">
    <property type="term" value="F:protein dimerization activity"/>
    <property type="evidence" value="ECO:0007669"/>
    <property type="project" value="InterPro"/>
</dbReference>
<evidence type="ECO:0000256" key="6">
    <source>
        <dbReference type="ARBA" id="ARBA00022777"/>
    </source>
</evidence>
<dbReference type="SUPFAM" id="SSF55874">
    <property type="entry name" value="ATPase domain of HSP90 chaperone/DNA topoisomerase II/histidine kinase"/>
    <property type="match status" value="1"/>
</dbReference>
<dbReference type="Gene3D" id="3.30.565.10">
    <property type="entry name" value="Histidine kinase-like ATPase, C-terminal domain"/>
    <property type="match status" value="1"/>
</dbReference>
<dbReference type="OrthoDB" id="9781904at2"/>
<dbReference type="EC" id="2.7.13.3" evidence="2"/>
<keyword evidence="7" id="KW-0067">ATP-binding</keyword>
<dbReference type="GO" id="GO:0016020">
    <property type="term" value="C:membrane"/>
    <property type="evidence" value="ECO:0007669"/>
    <property type="project" value="InterPro"/>
</dbReference>
<keyword evidence="5" id="KW-0547">Nucleotide-binding</keyword>
<evidence type="ECO:0000313" key="11">
    <source>
        <dbReference type="EMBL" id="THF73547.1"/>
    </source>
</evidence>
<evidence type="ECO:0000259" key="10">
    <source>
        <dbReference type="SMART" id="SM00387"/>
    </source>
</evidence>
<evidence type="ECO:0000256" key="1">
    <source>
        <dbReference type="ARBA" id="ARBA00000085"/>
    </source>
</evidence>
<dbReference type="EMBL" id="SSOB01000053">
    <property type="protein sequence ID" value="THF73547.1"/>
    <property type="molecule type" value="Genomic_DNA"/>
</dbReference>
<feature type="transmembrane region" description="Helical" evidence="9">
    <location>
        <begin position="12"/>
        <end position="29"/>
    </location>
</feature>
<dbReference type="GO" id="GO:0000155">
    <property type="term" value="F:phosphorelay sensor kinase activity"/>
    <property type="evidence" value="ECO:0007669"/>
    <property type="project" value="InterPro"/>
</dbReference>
<reference evidence="11 12" key="1">
    <citation type="submission" date="2019-04" db="EMBL/GenBank/DDBJ databases">
        <title>Cohnella sp. nov. isolated from preserved vegetables.</title>
        <authorList>
            <person name="Lin S.-Y."/>
            <person name="Hung M.-H."/>
            <person name="Young C.-C."/>
        </authorList>
    </citation>
    <scope>NUCLEOTIDE SEQUENCE [LARGE SCALE GENOMIC DNA]</scope>
    <source>
        <strain evidence="11 12">CC-MHH1044</strain>
    </source>
</reference>
<evidence type="ECO:0000256" key="2">
    <source>
        <dbReference type="ARBA" id="ARBA00012438"/>
    </source>
</evidence>
<keyword evidence="6 11" id="KW-0418">Kinase</keyword>
<dbReference type="SMART" id="SM00387">
    <property type="entry name" value="HATPase_c"/>
    <property type="match status" value="1"/>
</dbReference>
<dbReference type="InterPro" id="IPR011712">
    <property type="entry name" value="Sig_transdc_His_kin_sub3_dim/P"/>
</dbReference>
<feature type="domain" description="Histidine kinase/HSP90-like ATPase" evidence="10">
    <location>
        <begin position="299"/>
        <end position="391"/>
    </location>
</feature>
<proteinExistence type="predicted"/>
<dbReference type="InterPro" id="IPR003594">
    <property type="entry name" value="HATPase_dom"/>
</dbReference>
<keyword evidence="9" id="KW-1133">Transmembrane helix</keyword>